<evidence type="ECO:0000313" key="7">
    <source>
        <dbReference type="EMBL" id="PUA32880.1"/>
    </source>
</evidence>
<dbReference type="AlphaFoldDB" id="A0A2R7Y5T8"/>
<keyword evidence="4 5" id="KW-0472">Membrane</keyword>
<dbReference type="EMBL" id="NBVN01000003">
    <property type="protein sequence ID" value="PUA32880.1"/>
    <property type="molecule type" value="Genomic_DNA"/>
</dbReference>
<feature type="transmembrane region" description="Helical" evidence="5">
    <location>
        <begin position="43"/>
        <end position="65"/>
    </location>
</feature>
<dbReference type="SUPFAM" id="SSF81333">
    <property type="entry name" value="F1F0 ATP synthase subunit C"/>
    <property type="match status" value="2"/>
</dbReference>
<dbReference type="InterPro" id="IPR002379">
    <property type="entry name" value="ATPase_proteolipid_c-like_dom"/>
</dbReference>
<evidence type="ECO:0000256" key="3">
    <source>
        <dbReference type="ARBA" id="ARBA00022989"/>
    </source>
</evidence>
<feature type="transmembrane region" description="Helical" evidence="5">
    <location>
        <begin position="77"/>
        <end position="100"/>
    </location>
</feature>
<sequence>MLASLGAVLGVFGGAIGSSIGIGKAASAALPVVSEDPASFKQVVILAAMPLTQTFYGFIFALLSLTNVLPTIDNMTWFKATAIFGVGLFVMVAELFSAWYQGIICMSGILELPKAGGRMLTPSMILASYVEMLGILGLVLGYLLAIVISGLPI</sequence>
<evidence type="ECO:0000313" key="8">
    <source>
        <dbReference type="Proteomes" id="UP000244093"/>
    </source>
</evidence>
<name>A0A2R7Y5T8_9CREN</name>
<evidence type="ECO:0000259" key="6">
    <source>
        <dbReference type="Pfam" id="PF00137"/>
    </source>
</evidence>
<dbReference type="Proteomes" id="UP000244093">
    <property type="component" value="Unassembled WGS sequence"/>
</dbReference>
<dbReference type="InterPro" id="IPR035921">
    <property type="entry name" value="F/V-ATP_Csub_sf"/>
</dbReference>
<gene>
    <name evidence="7" type="ORF">B7O98_04845</name>
</gene>
<feature type="transmembrane region" description="Helical" evidence="5">
    <location>
        <begin position="120"/>
        <end position="148"/>
    </location>
</feature>
<feature type="domain" description="V-ATPase proteolipid subunit C-like" evidence="6">
    <location>
        <begin position="5"/>
        <end position="63"/>
    </location>
</feature>
<dbReference type="Gene3D" id="1.20.120.610">
    <property type="entry name" value="lithium bound rotor ring of v- atpase"/>
    <property type="match status" value="1"/>
</dbReference>
<dbReference type="Pfam" id="PF00137">
    <property type="entry name" value="ATP-synt_C"/>
    <property type="match status" value="2"/>
</dbReference>
<dbReference type="CDD" id="cd18179">
    <property type="entry name" value="ATP-synt_Vo_Ao_c_NTPK_rpt1"/>
    <property type="match status" value="1"/>
</dbReference>
<protein>
    <recommendedName>
        <fullName evidence="6">V-ATPase proteolipid subunit C-like domain-containing protein</fullName>
    </recommendedName>
</protein>
<evidence type="ECO:0000256" key="2">
    <source>
        <dbReference type="ARBA" id="ARBA00022692"/>
    </source>
</evidence>
<keyword evidence="3 5" id="KW-1133">Transmembrane helix</keyword>
<evidence type="ECO:0000256" key="1">
    <source>
        <dbReference type="ARBA" id="ARBA00004141"/>
    </source>
</evidence>
<reference evidence="7 8" key="1">
    <citation type="journal article" date="2018" name="Syst. Appl. Microbiol.">
        <title>A new symbiotic nanoarchaeote (Candidatus Nanoclepta minutus) and its host (Zestosphaera tikiterensis gen. nov., sp. nov.) from a New Zealand hot spring.</title>
        <authorList>
            <person name="St John E."/>
            <person name="Liu Y."/>
            <person name="Podar M."/>
            <person name="Stott M.B."/>
            <person name="Meneghin J."/>
            <person name="Chen Z."/>
            <person name="Lagutin K."/>
            <person name="Mitchell K."/>
            <person name="Reysenbach A.L."/>
        </authorList>
    </citation>
    <scope>NUCLEOTIDE SEQUENCE [LARGE SCALE GENOMIC DNA]</scope>
    <source>
        <strain evidence="7">NZ3</strain>
    </source>
</reference>
<evidence type="ECO:0000256" key="5">
    <source>
        <dbReference type="SAM" id="Phobius"/>
    </source>
</evidence>
<dbReference type="NCBIfam" id="NF006219">
    <property type="entry name" value="PRK08344.1"/>
    <property type="match status" value="1"/>
</dbReference>
<accession>A0A2R7Y5T8</accession>
<proteinExistence type="predicted"/>
<keyword evidence="2 5" id="KW-0812">Transmembrane</keyword>
<evidence type="ECO:0000256" key="4">
    <source>
        <dbReference type="ARBA" id="ARBA00023136"/>
    </source>
</evidence>
<dbReference type="GO" id="GO:0015078">
    <property type="term" value="F:proton transmembrane transporter activity"/>
    <property type="evidence" value="ECO:0007669"/>
    <property type="project" value="InterPro"/>
</dbReference>
<comment type="caution">
    <text evidence="7">The sequence shown here is derived from an EMBL/GenBank/DDBJ whole genome shotgun (WGS) entry which is preliminary data.</text>
</comment>
<comment type="subcellular location">
    <subcellularLocation>
        <location evidence="1">Membrane</location>
        <topology evidence="1">Multi-pass membrane protein</topology>
    </subcellularLocation>
</comment>
<dbReference type="GO" id="GO:0033177">
    <property type="term" value="C:proton-transporting two-sector ATPase complex, proton-transporting domain"/>
    <property type="evidence" value="ECO:0007669"/>
    <property type="project" value="InterPro"/>
</dbReference>
<feature type="domain" description="V-ATPase proteolipid subunit C-like" evidence="6">
    <location>
        <begin position="84"/>
        <end position="144"/>
    </location>
</feature>
<organism evidence="7 8">
    <name type="scientific">Zestosphaera tikiterensis</name>
    <dbReference type="NCBI Taxonomy" id="1973259"/>
    <lineage>
        <taxon>Archaea</taxon>
        <taxon>Thermoproteota</taxon>
        <taxon>Thermoprotei</taxon>
        <taxon>Desulfurococcales</taxon>
        <taxon>Desulfurococcaceae</taxon>
        <taxon>Zestosphaera</taxon>
    </lineage>
</organism>